<reference evidence="2" key="1">
    <citation type="submission" date="2021-04" db="EMBL/GenBank/DDBJ databases">
        <title>Isolation of p-tert-butylphenol degrading bacteria Sphingobium phenoxybenzoativorans Tas13 from active sludge.</title>
        <authorList>
            <person name="Li Y."/>
        </authorList>
    </citation>
    <scope>NUCLEOTIDE SEQUENCE</scope>
    <source>
        <strain evidence="2">Tas13</strain>
    </source>
</reference>
<proteinExistence type="predicted"/>
<dbReference type="Proteomes" id="UP000681425">
    <property type="component" value="Chromosome"/>
</dbReference>
<dbReference type="NCBIfam" id="NF005458">
    <property type="entry name" value="PRK07053.1"/>
    <property type="match status" value="1"/>
</dbReference>
<protein>
    <submittedName>
        <fullName evidence="2">Glutamine amidotransferase</fullName>
    </submittedName>
</protein>
<feature type="domain" description="Glutamine amidotransferase" evidence="1">
    <location>
        <begin position="48"/>
        <end position="189"/>
    </location>
</feature>
<dbReference type="InterPro" id="IPR017926">
    <property type="entry name" value="GATASE"/>
</dbReference>
<dbReference type="Pfam" id="PF00117">
    <property type="entry name" value="GATase"/>
    <property type="match status" value="1"/>
</dbReference>
<dbReference type="SUPFAM" id="SSF52317">
    <property type="entry name" value="Class I glutamine amidotransferase-like"/>
    <property type="match status" value="1"/>
</dbReference>
<name>A0A975KA59_9SPHN</name>
<dbReference type="CDD" id="cd01741">
    <property type="entry name" value="GATase1_1"/>
    <property type="match status" value="1"/>
</dbReference>
<gene>
    <name evidence="2" type="ORF">KFK14_09615</name>
</gene>
<dbReference type="GO" id="GO:0005829">
    <property type="term" value="C:cytosol"/>
    <property type="evidence" value="ECO:0007669"/>
    <property type="project" value="TreeGrafter"/>
</dbReference>
<organism evidence="2 3">
    <name type="scientific">Sphingobium phenoxybenzoativorans</name>
    <dbReference type="NCBI Taxonomy" id="1592790"/>
    <lineage>
        <taxon>Bacteria</taxon>
        <taxon>Pseudomonadati</taxon>
        <taxon>Pseudomonadota</taxon>
        <taxon>Alphaproteobacteria</taxon>
        <taxon>Sphingomonadales</taxon>
        <taxon>Sphingomonadaceae</taxon>
        <taxon>Sphingobium</taxon>
    </lineage>
</organism>
<accession>A0A975KA59</accession>
<dbReference type="InterPro" id="IPR044992">
    <property type="entry name" value="ChyE-like"/>
</dbReference>
<dbReference type="AlphaFoldDB" id="A0A975KA59"/>
<dbReference type="Gene3D" id="3.40.50.880">
    <property type="match status" value="1"/>
</dbReference>
<dbReference type="PROSITE" id="PS51273">
    <property type="entry name" value="GATASE_TYPE_1"/>
    <property type="match status" value="1"/>
</dbReference>
<dbReference type="EMBL" id="CP073910">
    <property type="protein sequence ID" value="QUT07620.1"/>
    <property type="molecule type" value="Genomic_DNA"/>
</dbReference>
<dbReference type="KEGG" id="spph:KFK14_09615"/>
<keyword evidence="2" id="KW-0315">Glutamine amidotransferase</keyword>
<evidence type="ECO:0000313" key="2">
    <source>
        <dbReference type="EMBL" id="QUT07620.1"/>
    </source>
</evidence>
<dbReference type="PANTHER" id="PTHR42695:SF5">
    <property type="entry name" value="GLUTAMINE AMIDOTRANSFERASE YLR126C-RELATED"/>
    <property type="match status" value="1"/>
</dbReference>
<dbReference type="InterPro" id="IPR029062">
    <property type="entry name" value="Class_I_gatase-like"/>
</dbReference>
<evidence type="ECO:0000313" key="3">
    <source>
        <dbReference type="Proteomes" id="UP000681425"/>
    </source>
</evidence>
<sequence length="238" mass="25789">MKRAVVIRHLAFEDLGAFTAPLRDADYSVHYQDAGVCTPDAGPEPWDSAKIDLLIVLGGPIGAYEEHLYPWLTDEIDGIASRLRKRLPTMGICLGAQLIARALGAKVYPSGIKEIGIGNITLTDAGLASCLAPFADAPATLHWHGDTFDLPEGASLLASTDLCRNQAFSVGPNIIGFQFHPEADGTTFERWLIGHACELSVAGIDIRELRATMAVVSRELTDKAKTLLECWLRGLHEQ</sequence>
<dbReference type="PANTHER" id="PTHR42695">
    <property type="entry name" value="GLUTAMINE AMIDOTRANSFERASE YLR126C-RELATED"/>
    <property type="match status" value="1"/>
</dbReference>
<evidence type="ECO:0000259" key="1">
    <source>
        <dbReference type="Pfam" id="PF00117"/>
    </source>
</evidence>
<dbReference type="RefSeq" id="WP_066764409.1">
    <property type="nucleotide sequence ID" value="NZ_CP073910.1"/>
</dbReference>
<keyword evidence="3" id="KW-1185">Reference proteome</keyword>